<name>D4DS55_NEIEG</name>
<dbReference type="AlphaFoldDB" id="D4DS55"/>
<accession>D4DS55</accession>
<evidence type="ECO:0000313" key="2">
    <source>
        <dbReference type="EMBL" id="EFE49309.1"/>
    </source>
</evidence>
<dbReference type="EMBL" id="ADBF01000184">
    <property type="protein sequence ID" value="EFE49309.1"/>
    <property type="molecule type" value="Genomic_DNA"/>
</dbReference>
<comment type="caution">
    <text evidence="2">The sequence shown here is derived from an EMBL/GenBank/DDBJ whole genome shotgun (WGS) entry which is preliminary data.</text>
</comment>
<feature type="region of interest" description="Disordered" evidence="1">
    <location>
        <begin position="151"/>
        <end position="171"/>
    </location>
</feature>
<dbReference type="Proteomes" id="UP000005536">
    <property type="component" value="Unassembled WGS sequence"/>
</dbReference>
<reference evidence="2 3" key="1">
    <citation type="submission" date="2010-02" db="EMBL/GenBank/DDBJ databases">
        <authorList>
            <person name="Weinstock G."/>
            <person name="Sodergren E."/>
            <person name="Clifton S."/>
            <person name="Fulton L."/>
            <person name="Fulton B."/>
            <person name="Courtney L."/>
            <person name="Fronick C."/>
            <person name="Harrison M."/>
            <person name="Strong C."/>
            <person name="Farmer C."/>
            <person name="Delahaunty K."/>
            <person name="Markovic C."/>
            <person name="Hall O."/>
            <person name="Minx P."/>
            <person name="Tomlinson C."/>
            <person name="Mitreva M."/>
            <person name="Nelson J."/>
            <person name="Hou S."/>
            <person name="Wollam A."/>
            <person name="Pepin K.H."/>
            <person name="Johnson M."/>
            <person name="Bhonagiri V."/>
            <person name="Zhang X."/>
            <person name="Suruliraj S."/>
            <person name="Warren W."/>
            <person name="Chinwalla A."/>
            <person name="Mardis E.R."/>
            <person name="Wilson R.K."/>
        </authorList>
    </citation>
    <scope>NUCLEOTIDE SEQUENCE [LARGE SCALE GENOMIC DNA]</scope>
    <source>
        <strain evidence="2 3">ATCC 29315</strain>
    </source>
</reference>
<evidence type="ECO:0000256" key="1">
    <source>
        <dbReference type="SAM" id="MobiDB-lite"/>
    </source>
</evidence>
<proteinExistence type="predicted"/>
<protein>
    <submittedName>
        <fullName evidence="2">Uncharacterized protein</fullName>
    </submittedName>
</protein>
<organism evidence="2 3">
    <name type="scientific">Neisseria elongata subsp. glycolytica ATCC 29315</name>
    <dbReference type="NCBI Taxonomy" id="546263"/>
    <lineage>
        <taxon>Bacteria</taxon>
        <taxon>Pseudomonadati</taxon>
        <taxon>Pseudomonadota</taxon>
        <taxon>Betaproteobacteria</taxon>
        <taxon>Neisseriales</taxon>
        <taxon>Neisseriaceae</taxon>
        <taxon>Neisseria</taxon>
    </lineage>
</organism>
<evidence type="ECO:0000313" key="3">
    <source>
        <dbReference type="Proteomes" id="UP000005536"/>
    </source>
</evidence>
<gene>
    <name evidence="2" type="ORF">NEIELOOT_01898</name>
</gene>
<sequence length="171" mass="18283">MVVFGGFDTSGGGLYRRGAAACALVADFAFRVVFQQCHQRVIGILGVHRVEVGHQPVFEVGHGREGEKLRIDVGFQVDDDAYGVGGVLTDADDADIGVAALDFAVDALQNFIKLYAFEVEYEAARVVEGEVVVLQLFRRFQRDAAVGVGRPDTDGDKLGGGFGESGRCNGK</sequence>